<dbReference type="AlphaFoldDB" id="A0AA37HLK3"/>
<reference evidence="1" key="1">
    <citation type="journal article" date="2016" name="Front. Microbiol.">
        <title>Genome Sequence of the Piezophilic, Mesophilic Sulfate-Reducing Bacterium Desulfovibrio indicus J2T.</title>
        <authorList>
            <person name="Cao J."/>
            <person name="Maignien L."/>
            <person name="Shao Z."/>
            <person name="Alain K."/>
            <person name="Jebbar M."/>
        </authorList>
    </citation>
    <scope>NUCLEOTIDE SEQUENCE</scope>
    <source>
        <strain evidence="1">NBRC 103626</strain>
    </source>
</reference>
<dbReference type="RefSeq" id="WP_238301713.1">
    <property type="nucleotide sequence ID" value="NZ_BPQM01000026.1"/>
</dbReference>
<proteinExistence type="predicted"/>
<comment type="caution">
    <text evidence="1">The sequence shown here is derived from an EMBL/GenBank/DDBJ whole genome shotgun (WGS) entry which is preliminary data.</text>
</comment>
<evidence type="ECO:0000313" key="1">
    <source>
        <dbReference type="EMBL" id="GJD77982.1"/>
    </source>
</evidence>
<reference evidence="1" key="2">
    <citation type="submission" date="2021-08" db="EMBL/GenBank/DDBJ databases">
        <authorList>
            <person name="Tani A."/>
            <person name="Ola A."/>
            <person name="Ogura Y."/>
            <person name="Katsura K."/>
            <person name="Hayashi T."/>
        </authorList>
    </citation>
    <scope>NUCLEOTIDE SEQUENCE</scope>
    <source>
        <strain evidence="1">NBRC 103626</strain>
    </source>
</reference>
<sequence>MGQPSPQWLAEQQRAEQAVIDRFADLDRVIDRVEALVRRADETARVLAATPNCDGTPRLQEANDLRQVLEIVKHHQANLDRVHLLEEPSRRPKPAARAGGRP</sequence>
<accession>A0AA37HLK3</accession>
<protein>
    <submittedName>
        <fullName evidence="1">Uncharacterized protein</fullName>
    </submittedName>
</protein>
<dbReference type="EMBL" id="BPQM01000026">
    <property type="protein sequence ID" value="GJD77982.1"/>
    <property type="molecule type" value="Genomic_DNA"/>
</dbReference>
<keyword evidence="2" id="KW-1185">Reference proteome</keyword>
<organism evidence="1 2">
    <name type="scientific">Methylobacterium gregans</name>
    <dbReference type="NCBI Taxonomy" id="374424"/>
    <lineage>
        <taxon>Bacteria</taxon>
        <taxon>Pseudomonadati</taxon>
        <taxon>Pseudomonadota</taxon>
        <taxon>Alphaproteobacteria</taxon>
        <taxon>Hyphomicrobiales</taxon>
        <taxon>Methylobacteriaceae</taxon>
        <taxon>Methylobacterium</taxon>
    </lineage>
</organism>
<dbReference type="Proteomes" id="UP001055108">
    <property type="component" value="Unassembled WGS sequence"/>
</dbReference>
<evidence type="ECO:0000313" key="2">
    <source>
        <dbReference type="Proteomes" id="UP001055108"/>
    </source>
</evidence>
<gene>
    <name evidence="1" type="ORF">NBEOAGPD_1194</name>
</gene>
<name>A0AA37HLK3_9HYPH</name>